<dbReference type="Pfam" id="PF05378">
    <property type="entry name" value="Hydant_A_N"/>
    <property type="match status" value="1"/>
</dbReference>
<dbReference type="GO" id="GO:0005829">
    <property type="term" value="C:cytosol"/>
    <property type="evidence" value="ECO:0007669"/>
    <property type="project" value="TreeGrafter"/>
</dbReference>
<dbReference type="InterPro" id="IPR002821">
    <property type="entry name" value="Hydantoinase_A"/>
</dbReference>
<dbReference type="PANTHER" id="PTHR11365:SF23">
    <property type="entry name" value="HYPOTHETICAL 5-OXOPROLINASE (EUROFUNG)-RELATED"/>
    <property type="match status" value="1"/>
</dbReference>
<feature type="domain" description="Hydantoinase/oxoprolinase N-terminal" evidence="2">
    <location>
        <begin position="6"/>
        <end position="184"/>
    </location>
</feature>
<dbReference type="Proteomes" id="UP001174909">
    <property type="component" value="Unassembled WGS sequence"/>
</dbReference>
<proteinExistence type="predicted"/>
<dbReference type="AlphaFoldDB" id="A0AA35REA7"/>
<dbReference type="InterPro" id="IPR045079">
    <property type="entry name" value="Oxoprolinase-like"/>
</dbReference>
<evidence type="ECO:0000313" key="5">
    <source>
        <dbReference type="Proteomes" id="UP001174909"/>
    </source>
</evidence>
<dbReference type="Pfam" id="PF01968">
    <property type="entry name" value="Hydantoinase_A"/>
    <property type="match status" value="1"/>
</dbReference>
<keyword evidence="5" id="KW-1185">Reference proteome</keyword>
<name>A0AA35REA7_GEOBA</name>
<reference evidence="4" key="1">
    <citation type="submission" date="2023-03" db="EMBL/GenBank/DDBJ databases">
        <authorList>
            <person name="Steffen K."/>
            <person name="Cardenas P."/>
        </authorList>
    </citation>
    <scope>NUCLEOTIDE SEQUENCE</scope>
</reference>
<dbReference type="InterPro" id="IPR008040">
    <property type="entry name" value="Hydant_A_N"/>
</dbReference>
<comment type="caution">
    <text evidence="4">The sequence shown here is derived from an EMBL/GenBank/DDBJ whole genome shotgun (WGS) entry which is preliminary data.</text>
</comment>
<dbReference type="GO" id="GO:0006749">
    <property type="term" value="P:glutathione metabolic process"/>
    <property type="evidence" value="ECO:0007669"/>
    <property type="project" value="TreeGrafter"/>
</dbReference>
<evidence type="ECO:0000313" key="4">
    <source>
        <dbReference type="EMBL" id="CAI8009883.1"/>
    </source>
</evidence>
<evidence type="ECO:0000259" key="1">
    <source>
        <dbReference type="Pfam" id="PF01968"/>
    </source>
</evidence>
<feature type="domain" description="Hydantoinase A/oxoprolinase" evidence="1">
    <location>
        <begin position="205"/>
        <end position="491"/>
    </location>
</feature>
<dbReference type="SUPFAM" id="SSF53067">
    <property type="entry name" value="Actin-like ATPase domain"/>
    <property type="match status" value="1"/>
</dbReference>
<dbReference type="GO" id="GO:0017168">
    <property type="term" value="F:5-oxoprolinase (ATP-hydrolyzing) activity"/>
    <property type="evidence" value="ECO:0007669"/>
    <property type="project" value="TreeGrafter"/>
</dbReference>
<organism evidence="4 5">
    <name type="scientific">Geodia barretti</name>
    <name type="common">Barrett's horny sponge</name>
    <dbReference type="NCBI Taxonomy" id="519541"/>
    <lineage>
        <taxon>Eukaryota</taxon>
        <taxon>Metazoa</taxon>
        <taxon>Porifera</taxon>
        <taxon>Demospongiae</taxon>
        <taxon>Heteroscleromorpha</taxon>
        <taxon>Tetractinellida</taxon>
        <taxon>Astrophorina</taxon>
        <taxon>Geodiidae</taxon>
        <taxon>Geodia</taxon>
    </lineage>
</organism>
<dbReference type="InterPro" id="IPR049517">
    <property type="entry name" value="ACX-like_C"/>
</dbReference>
<feature type="domain" description="Acetophenone carboxylase-like C-terminal" evidence="3">
    <location>
        <begin position="508"/>
        <end position="676"/>
    </location>
</feature>
<accession>A0AA35REA7</accession>
<evidence type="ECO:0000259" key="2">
    <source>
        <dbReference type="Pfam" id="PF05378"/>
    </source>
</evidence>
<dbReference type="EMBL" id="CASHTH010000998">
    <property type="protein sequence ID" value="CAI8009883.1"/>
    <property type="molecule type" value="Genomic_DNA"/>
</dbReference>
<dbReference type="PANTHER" id="PTHR11365">
    <property type="entry name" value="5-OXOPROLINASE RELATED"/>
    <property type="match status" value="1"/>
</dbReference>
<dbReference type="InterPro" id="IPR043129">
    <property type="entry name" value="ATPase_NBD"/>
</dbReference>
<protein>
    <submittedName>
        <fullName evidence="4">D-/L-hydantoinase subunit A</fullName>
    </submittedName>
</protein>
<dbReference type="Pfam" id="PF19278">
    <property type="entry name" value="Hydant_A_C"/>
    <property type="match status" value="1"/>
</dbReference>
<evidence type="ECO:0000259" key="3">
    <source>
        <dbReference type="Pfam" id="PF19278"/>
    </source>
</evidence>
<gene>
    <name evidence="4" type="ORF">GBAR_LOCUS6580</name>
</gene>
<sequence length="686" mass="72873">MPSYSVAVDVGGTFTDIVLCDTSSNAQWVHKTPSTPNDPSVGFMTGLTEILATNGVAASDVAHIFHGTTIATNSVLENRGAPVGLLVTEGFRYVLEIARHGTPRLANPNSWVKPQRPVRPRDCLEVKERTAFNGEILAPLDEAAVREAAGHFAREGVAAVAVAFLHSYANPDHERRAREVLREELPGMAVSLSSEVLPVYREYERAITTVLNAYVTPRVSTYIDNLQRSLRAFGSAASLSIMKSNGGIIGADTAVLQPVYTALSGPAAGVMATLQIAEAAAVENCISFDMGGTSTDVSLVQNRQPGLTLNGRLGDWPVQLPMLDIATIGCGGGSIAEVSPYGSLTVGPTSAGADPGPACYGRGSNRPTVTDANLVLGRVSSSIAGGQLTLDTEAAVAAIGEAVATPLGMDVAAAASGILQIANNAMVGAIRNISVERGYDPREFALVAYGGAGPMHAIEVANLLGATTVVVPPHPGIASAYGLLVAEFKNDYARTSLQQPPDYDLPRMAQIFDGLEREGQQWLETEGVADSDRLLVWSADLRYKHQGSELTVTYGGTQVDQRGLEAMIEEFHRRHSQLYGFSLDQPVEIVTLRVTASGHLGDVAMPTLPSGGGEPGDAVVDRRQVYFEELRDFVPCPIYRREKLRPDATIVGPAILEGMDSTVVINPGWESRIDQYGNCIMRPTGD</sequence>